<sequence>MAASDAESDHYGAFDLSFSQFTADDFAEIDTNIAKIDNAVALQIDVATPTPEPPAPIEVEAPKPGPSTKPAVKLPYVGWKYKGKWKPWEERSLMEKFRPSGVLSVSDLVGPVWCEVQFDYGLRQKRSRPVANRPKSFKTSTGKEIVVETKVAEKNDVVTKQGQAVHKELEREVRAEEVKIDVRTDEERWGLRLLNMIASFQILINEGMIREVPVFGMVNGAVIVGIIDEISRTDKKRDLPKRTRASHSPRKGSKRQKRTPSPHQADIEDYFIPSPRKGNKSSEKRKEGRFSLLLRDTKTRVKDAMPPEEDTNGSRLQVMLYHRLLSELISTEKSFDFVALWDRLGIDSQVEFSTGFLVQAGLLDHNNGFSVINLDGLVDSWRRTLEASSIVDVDPNLQLVYRLQPRPSDNSNGKGKERASFAPNESQLYNAEARYIATQIRNSLLNGQEGLAEGPSMAGGQQEEQELDLELQKVLYQSLVPQLPGVEEPPAEEPVETDIHGYKIIGRKNFVYDDVMLKTHLQSVFEFWRCERNPVGVPLQLARRCNTCEYRNGCEWREEKAAEFSSRHTSLEGGATANPNKD</sequence>
<organism evidence="3 4">
    <name type="scientific">Candolleomyces eurysporus</name>
    <dbReference type="NCBI Taxonomy" id="2828524"/>
    <lineage>
        <taxon>Eukaryota</taxon>
        <taxon>Fungi</taxon>
        <taxon>Dikarya</taxon>
        <taxon>Basidiomycota</taxon>
        <taxon>Agaricomycotina</taxon>
        <taxon>Agaricomycetes</taxon>
        <taxon>Agaricomycetidae</taxon>
        <taxon>Agaricales</taxon>
        <taxon>Agaricineae</taxon>
        <taxon>Psathyrellaceae</taxon>
        <taxon>Candolleomyces</taxon>
    </lineage>
</organism>
<dbReference type="InterPro" id="IPR019190">
    <property type="entry name" value="EXOV"/>
</dbReference>
<evidence type="ECO:0008006" key="5">
    <source>
        <dbReference type="Google" id="ProtNLM"/>
    </source>
</evidence>
<dbReference type="EMBL" id="JANBPK010000759">
    <property type="protein sequence ID" value="KAJ2932816.1"/>
    <property type="molecule type" value="Genomic_DNA"/>
</dbReference>
<evidence type="ECO:0000313" key="3">
    <source>
        <dbReference type="EMBL" id="KAJ2932816.1"/>
    </source>
</evidence>
<keyword evidence="4" id="KW-1185">Reference proteome</keyword>
<dbReference type="GO" id="GO:0045145">
    <property type="term" value="F:single-stranded DNA 5'-3' DNA exonuclease activity"/>
    <property type="evidence" value="ECO:0007669"/>
    <property type="project" value="InterPro"/>
</dbReference>
<feature type="compositionally biased region" description="Basic residues" evidence="2">
    <location>
        <begin position="242"/>
        <end position="260"/>
    </location>
</feature>
<dbReference type="PANTHER" id="PTHR14464">
    <property type="entry name" value="EXONUCLEASE V"/>
    <property type="match status" value="1"/>
</dbReference>
<dbReference type="AlphaFoldDB" id="A0A9W8JBH2"/>
<feature type="non-terminal residue" evidence="3">
    <location>
        <position position="1"/>
    </location>
</feature>
<comment type="similarity">
    <text evidence="1">Belongs to the EXO5 family.</text>
</comment>
<gene>
    <name evidence="3" type="ORF">H1R20_g4269</name>
</gene>
<dbReference type="GO" id="GO:0036297">
    <property type="term" value="P:interstrand cross-link repair"/>
    <property type="evidence" value="ECO:0007669"/>
    <property type="project" value="TreeGrafter"/>
</dbReference>
<proteinExistence type="inferred from homology"/>
<dbReference type="PANTHER" id="PTHR14464:SF4">
    <property type="entry name" value="EXONUCLEASE V"/>
    <property type="match status" value="1"/>
</dbReference>
<reference evidence="3" key="1">
    <citation type="submission" date="2022-06" db="EMBL/GenBank/DDBJ databases">
        <title>Genome Sequence of Candolleomyces eurysporus.</title>
        <authorList>
            <person name="Buettner E."/>
        </authorList>
    </citation>
    <scope>NUCLEOTIDE SEQUENCE</scope>
    <source>
        <strain evidence="3">VTCC 930004</strain>
    </source>
</reference>
<feature type="region of interest" description="Disordered" evidence="2">
    <location>
        <begin position="563"/>
        <end position="582"/>
    </location>
</feature>
<evidence type="ECO:0000256" key="1">
    <source>
        <dbReference type="ARBA" id="ARBA00009797"/>
    </source>
</evidence>
<dbReference type="OrthoDB" id="354769at2759"/>
<dbReference type="GO" id="GO:0005739">
    <property type="term" value="C:mitochondrion"/>
    <property type="evidence" value="ECO:0007669"/>
    <property type="project" value="TreeGrafter"/>
</dbReference>
<evidence type="ECO:0000256" key="2">
    <source>
        <dbReference type="SAM" id="MobiDB-lite"/>
    </source>
</evidence>
<dbReference type="Proteomes" id="UP001140091">
    <property type="component" value="Unassembled WGS sequence"/>
</dbReference>
<dbReference type="GO" id="GO:0005634">
    <property type="term" value="C:nucleus"/>
    <property type="evidence" value="ECO:0007669"/>
    <property type="project" value="TreeGrafter"/>
</dbReference>
<feature type="region of interest" description="Disordered" evidence="2">
    <location>
        <begin position="235"/>
        <end position="286"/>
    </location>
</feature>
<dbReference type="Pfam" id="PF09810">
    <property type="entry name" value="Exo5"/>
    <property type="match status" value="2"/>
</dbReference>
<name>A0A9W8JBH2_9AGAR</name>
<comment type="caution">
    <text evidence="3">The sequence shown here is derived from an EMBL/GenBank/DDBJ whole genome shotgun (WGS) entry which is preliminary data.</text>
</comment>
<feature type="region of interest" description="Disordered" evidence="2">
    <location>
        <begin position="403"/>
        <end position="423"/>
    </location>
</feature>
<accession>A0A9W8JBH2</accession>
<evidence type="ECO:0000313" key="4">
    <source>
        <dbReference type="Proteomes" id="UP001140091"/>
    </source>
</evidence>
<protein>
    <recommendedName>
        <fullName evidence="5">Exonuclease V</fullName>
    </recommendedName>
</protein>